<protein>
    <submittedName>
        <fullName evidence="2">Uncharacterized protein</fullName>
    </submittedName>
</protein>
<evidence type="ECO:0000313" key="3">
    <source>
        <dbReference type="Proteomes" id="UP001274830"/>
    </source>
</evidence>
<reference evidence="2" key="1">
    <citation type="submission" date="2023-07" db="EMBL/GenBank/DDBJ databases">
        <title>Black Yeasts Isolated from many extreme environments.</title>
        <authorList>
            <person name="Coleine C."/>
            <person name="Stajich J.E."/>
            <person name="Selbmann L."/>
        </authorList>
    </citation>
    <scope>NUCLEOTIDE SEQUENCE</scope>
    <source>
        <strain evidence="2">CCFEE 5485</strain>
    </source>
</reference>
<keyword evidence="3" id="KW-1185">Reference proteome</keyword>
<gene>
    <name evidence="2" type="ORF">LTR78_003778</name>
</gene>
<sequence length="490" mass="55447">MAEEKEIYITSVSYGYVLAWQSAGSPSYAVVQVRDPTSKAQRWVVEPSDEKNVVALRNAANGGYLNTQEAKNFGKVAVGAKQLWRIDSPDFVHAQGGVRLQPQSFDKYFLNHDGPHRTNFGDRGQKAHMWQWQVAIAEVSRQRWEINSVWYLGTTGDFDALGAATGQASASNEESEKKIKDPEAREAAISSRESDVQKKDKQVQDKEADLAKKNKQVEDKEAEMAKKDSKQQEDLSARQKELQDRETKLASEEEKQKKKNEEDTKQLSEREKDLAEREKSAKENNGKAQDYEQKLKDLEAREQGLASKEKDSAESNKSKQEEIQARETKLVDEEKRRVGEAEEKAKDVQKRESDLEERERQSKEADEKLKDLQERESNLEEREKQLKERESAASKTTSSGGDAEKTPDSRANQSKPRSAQKTTTNGATSDPRDDQLKAMHERLDNLEKQVNGKSEASGDSAGKNSCDHKISRPPKKLERKVVGYVYAPKE</sequence>
<name>A0AAE0WRI6_9PEZI</name>
<organism evidence="2 3">
    <name type="scientific">Recurvomyces mirabilis</name>
    <dbReference type="NCBI Taxonomy" id="574656"/>
    <lineage>
        <taxon>Eukaryota</taxon>
        <taxon>Fungi</taxon>
        <taxon>Dikarya</taxon>
        <taxon>Ascomycota</taxon>
        <taxon>Pezizomycotina</taxon>
        <taxon>Dothideomycetes</taxon>
        <taxon>Dothideomycetidae</taxon>
        <taxon>Mycosphaerellales</taxon>
        <taxon>Teratosphaeriaceae</taxon>
        <taxon>Recurvomyces</taxon>
    </lineage>
</organism>
<dbReference type="Gene3D" id="2.80.10.50">
    <property type="match status" value="1"/>
</dbReference>
<feature type="compositionally biased region" description="Polar residues" evidence="1">
    <location>
        <begin position="409"/>
        <end position="428"/>
    </location>
</feature>
<feature type="compositionally biased region" description="Basic and acidic residues" evidence="1">
    <location>
        <begin position="430"/>
        <end position="447"/>
    </location>
</feature>
<feature type="compositionally biased region" description="Basic and acidic residues" evidence="1">
    <location>
        <begin position="174"/>
        <end position="392"/>
    </location>
</feature>
<evidence type="ECO:0000256" key="1">
    <source>
        <dbReference type="SAM" id="MobiDB-lite"/>
    </source>
</evidence>
<dbReference type="SUPFAM" id="SSF50370">
    <property type="entry name" value="Ricin B-like lectins"/>
    <property type="match status" value="1"/>
</dbReference>
<accession>A0AAE0WRI6</accession>
<proteinExistence type="predicted"/>
<feature type="region of interest" description="Disordered" evidence="1">
    <location>
        <begin position="165"/>
        <end position="478"/>
    </location>
</feature>
<evidence type="ECO:0000313" key="2">
    <source>
        <dbReference type="EMBL" id="KAK3676502.1"/>
    </source>
</evidence>
<dbReference type="Proteomes" id="UP001274830">
    <property type="component" value="Unassembled WGS sequence"/>
</dbReference>
<dbReference type="InterPro" id="IPR035992">
    <property type="entry name" value="Ricin_B-like_lectins"/>
</dbReference>
<comment type="caution">
    <text evidence="2">The sequence shown here is derived from an EMBL/GenBank/DDBJ whole genome shotgun (WGS) entry which is preliminary data.</text>
</comment>
<dbReference type="AlphaFoldDB" id="A0AAE0WRI6"/>
<feature type="compositionally biased region" description="Basic and acidic residues" evidence="1">
    <location>
        <begin position="465"/>
        <end position="478"/>
    </location>
</feature>
<dbReference type="EMBL" id="JAUTXT010000010">
    <property type="protein sequence ID" value="KAK3676502.1"/>
    <property type="molecule type" value="Genomic_DNA"/>
</dbReference>